<dbReference type="KEGG" id="suls:Sdiek1_2600"/>
<accession>A0A1Y0HNQ4</accession>
<dbReference type="EMBL" id="CP021416">
    <property type="protein sequence ID" value="ARU49749.1"/>
    <property type="molecule type" value="Genomic_DNA"/>
</dbReference>
<keyword evidence="3" id="KW-1185">Reference proteome</keyword>
<organism evidence="2 3">
    <name type="scientific">Sulfurospirillum diekertiae</name>
    <dbReference type="NCBI Taxonomy" id="1854492"/>
    <lineage>
        <taxon>Bacteria</taxon>
        <taxon>Pseudomonadati</taxon>
        <taxon>Campylobacterota</taxon>
        <taxon>Epsilonproteobacteria</taxon>
        <taxon>Campylobacterales</taxon>
        <taxon>Sulfurospirillaceae</taxon>
        <taxon>Sulfurospirillum</taxon>
    </lineage>
</organism>
<keyword evidence="1" id="KW-0472">Membrane</keyword>
<reference evidence="3" key="1">
    <citation type="submission" date="2017-05" db="EMBL/GenBank/DDBJ databases">
        <title>Dechlorination kinetics govern the competition between two new strains of the genus Sulfurospirillum.</title>
        <authorList>
            <person name="Buttet G.F."/>
            <person name="Murray A.M."/>
            <person name="Goris T."/>
            <person name="Burion M."/>
            <person name="Lin B."/>
            <person name="Rolle M."/>
            <person name="Maillard J."/>
        </authorList>
    </citation>
    <scope>NUCLEOTIDE SEQUENCE [LARGE SCALE GENOMIC DNA]</scope>
    <source>
        <strain evidence="3">SL2-1</strain>
    </source>
</reference>
<keyword evidence="1" id="KW-0812">Transmembrane</keyword>
<dbReference type="Proteomes" id="UP000196005">
    <property type="component" value="Chromosome"/>
</dbReference>
<protein>
    <recommendedName>
        <fullName evidence="4">DUF4381 domain-containing protein</fullName>
    </recommendedName>
</protein>
<dbReference type="OrthoDB" id="9791791at2"/>
<evidence type="ECO:0008006" key="4">
    <source>
        <dbReference type="Google" id="ProtNLM"/>
    </source>
</evidence>
<sequence>MEQLRDIKGLVEIPFPTLWLIIGGLVVVCLLALGAYLWYRSRQRKKAHSVRAKALIVLKQMDFSDAKEAAYCFTHNGYLVLGENALHVKHYEAIVHDLEAYKFKKEVPSLDEAMITRMQAFIHEVSHV</sequence>
<keyword evidence="1" id="KW-1133">Transmembrane helix</keyword>
<name>A0A1Y0HNQ4_9BACT</name>
<evidence type="ECO:0000313" key="3">
    <source>
        <dbReference type="Proteomes" id="UP000196005"/>
    </source>
</evidence>
<dbReference type="AlphaFoldDB" id="A0A1Y0HNQ4"/>
<evidence type="ECO:0000313" key="2">
    <source>
        <dbReference type="EMBL" id="ARU49749.1"/>
    </source>
</evidence>
<evidence type="ECO:0000256" key="1">
    <source>
        <dbReference type="SAM" id="Phobius"/>
    </source>
</evidence>
<feature type="transmembrane region" description="Helical" evidence="1">
    <location>
        <begin position="18"/>
        <end position="39"/>
    </location>
</feature>
<proteinExistence type="predicted"/>
<gene>
    <name evidence="2" type="ORF">Sdiek1_2600</name>
</gene>
<dbReference type="RefSeq" id="WP_087439443.1">
    <property type="nucleotide sequence ID" value="NZ_CP021416.1"/>
</dbReference>